<evidence type="ECO:0000313" key="2">
    <source>
        <dbReference type="Proteomes" id="UP000095283"/>
    </source>
</evidence>
<keyword evidence="1" id="KW-0732">Signal</keyword>
<evidence type="ECO:0000256" key="1">
    <source>
        <dbReference type="SAM" id="SignalP"/>
    </source>
</evidence>
<feature type="signal peptide" evidence="1">
    <location>
        <begin position="1"/>
        <end position="25"/>
    </location>
</feature>
<dbReference type="Proteomes" id="UP000095283">
    <property type="component" value="Unplaced"/>
</dbReference>
<protein>
    <submittedName>
        <fullName evidence="3">Secreted protein</fullName>
    </submittedName>
</protein>
<name>A0A1I7W9H5_HETBA</name>
<reference evidence="3" key="1">
    <citation type="submission" date="2016-11" db="UniProtKB">
        <authorList>
            <consortium name="WormBaseParasite"/>
        </authorList>
    </citation>
    <scope>IDENTIFICATION</scope>
</reference>
<keyword evidence="2" id="KW-1185">Reference proteome</keyword>
<organism evidence="2 3">
    <name type="scientific">Heterorhabditis bacteriophora</name>
    <name type="common">Entomopathogenic nematode worm</name>
    <dbReference type="NCBI Taxonomy" id="37862"/>
    <lineage>
        <taxon>Eukaryota</taxon>
        <taxon>Metazoa</taxon>
        <taxon>Ecdysozoa</taxon>
        <taxon>Nematoda</taxon>
        <taxon>Chromadorea</taxon>
        <taxon>Rhabditida</taxon>
        <taxon>Rhabditina</taxon>
        <taxon>Rhabditomorpha</taxon>
        <taxon>Strongyloidea</taxon>
        <taxon>Heterorhabditidae</taxon>
        <taxon>Heterorhabditis</taxon>
    </lineage>
</organism>
<sequence length="73" mass="8969">MNFWLQCGCLKILVSFWLEQQKMMATKCGSRQRKPLLKRILKSKHDAIHVIYYRSQYRYFYTVHCKIIRLNEI</sequence>
<proteinExistence type="predicted"/>
<dbReference type="AlphaFoldDB" id="A0A1I7W9H5"/>
<feature type="chain" id="PRO_5009310529" evidence="1">
    <location>
        <begin position="26"/>
        <end position="73"/>
    </location>
</feature>
<accession>A0A1I7W9H5</accession>
<evidence type="ECO:0000313" key="3">
    <source>
        <dbReference type="WBParaSite" id="Hba_01319"/>
    </source>
</evidence>
<dbReference type="WBParaSite" id="Hba_01319">
    <property type="protein sequence ID" value="Hba_01319"/>
    <property type="gene ID" value="Hba_01319"/>
</dbReference>